<evidence type="ECO:0000256" key="7">
    <source>
        <dbReference type="PROSITE-ProRule" id="PRU00333"/>
    </source>
</evidence>
<dbReference type="InterPro" id="IPR003726">
    <property type="entry name" value="HCY_dom"/>
</dbReference>
<dbReference type="Gene3D" id="3.20.20.330">
    <property type="entry name" value="Homocysteine-binding-like domain"/>
    <property type="match status" value="1"/>
</dbReference>
<dbReference type="GO" id="GO:0005829">
    <property type="term" value="C:cytosol"/>
    <property type="evidence" value="ECO:0007669"/>
    <property type="project" value="TreeGrafter"/>
</dbReference>
<evidence type="ECO:0000256" key="5">
    <source>
        <dbReference type="ARBA" id="ARBA00022723"/>
    </source>
</evidence>
<dbReference type="GO" id="GO:0050667">
    <property type="term" value="P:homocysteine metabolic process"/>
    <property type="evidence" value="ECO:0007669"/>
    <property type="project" value="TreeGrafter"/>
</dbReference>
<gene>
    <name evidence="9" type="ORF">APX70_05288</name>
</gene>
<dbReference type="PANTHER" id="PTHR45833:SF1">
    <property type="entry name" value="METHIONINE SYNTHASE"/>
    <property type="match status" value="1"/>
</dbReference>
<keyword evidence="6" id="KW-0170">Cobalt</keyword>
<dbReference type="GO" id="GO:0032259">
    <property type="term" value="P:methylation"/>
    <property type="evidence" value="ECO:0007669"/>
    <property type="project" value="UniProtKB-KW"/>
</dbReference>
<dbReference type="PANTHER" id="PTHR45833">
    <property type="entry name" value="METHIONINE SYNTHASE"/>
    <property type="match status" value="1"/>
</dbReference>
<dbReference type="InterPro" id="IPR036589">
    <property type="entry name" value="HCY_dom_sf"/>
</dbReference>
<proteinExistence type="inferred from homology"/>
<comment type="caution">
    <text evidence="9">The sequence shown here is derived from an EMBL/GenBank/DDBJ whole genome shotgun (WGS) entry which is preliminary data.</text>
</comment>
<feature type="non-terminal residue" evidence="9">
    <location>
        <position position="91"/>
    </location>
</feature>
<dbReference type="Proteomes" id="UP000282378">
    <property type="component" value="Unassembled WGS sequence"/>
</dbReference>
<feature type="domain" description="Hcy-binding" evidence="8">
    <location>
        <begin position="1"/>
        <end position="91"/>
    </location>
</feature>
<keyword evidence="4" id="KW-0949">S-adenosyl-L-methionine</keyword>
<dbReference type="SUPFAM" id="SSF82282">
    <property type="entry name" value="Homocysteine S-methyltransferase"/>
    <property type="match status" value="1"/>
</dbReference>
<evidence type="ECO:0000256" key="2">
    <source>
        <dbReference type="ARBA" id="ARBA00022603"/>
    </source>
</evidence>
<evidence type="ECO:0000259" key="8">
    <source>
        <dbReference type="PROSITE" id="PS50970"/>
    </source>
</evidence>
<evidence type="ECO:0000313" key="10">
    <source>
        <dbReference type="Proteomes" id="UP000282378"/>
    </source>
</evidence>
<evidence type="ECO:0000256" key="4">
    <source>
        <dbReference type="ARBA" id="ARBA00022691"/>
    </source>
</evidence>
<dbReference type="EMBL" id="RBNL01003879">
    <property type="protein sequence ID" value="RML42968.1"/>
    <property type="molecule type" value="Genomic_DNA"/>
</dbReference>
<comment type="caution">
    <text evidence="7">Lacks conserved residue(s) required for the propagation of feature annotation.</text>
</comment>
<dbReference type="AlphaFoldDB" id="A0A3M2VX46"/>
<organism evidence="9 10">
    <name type="scientific">Pseudomonas syringae pv. maculicola</name>
    <dbReference type="NCBI Taxonomy" id="59511"/>
    <lineage>
        <taxon>Bacteria</taxon>
        <taxon>Pseudomonadati</taxon>
        <taxon>Pseudomonadota</taxon>
        <taxon>Gammaproteobacteria</taxon>
        <taxon>Pseudomonadales</taxon>
        <taxon>Pseudomonadaceae</taxon>
        <taxon>Pseudomonas</taxon>
    </lineage>
</organism>
<accession>A0A3M2VX46</accession>
<dbReference type="PROSITE" id="PS50970">
    <property type="entry name" value="HCY"/>
    <property type="match status" value="1"/>
</dbReference>
<dbReference type="GO" id="GO:0046653">
    <property type="term" value="P:tetrahydrofolate metabolic process"/>
    <property type="evidence" value="ECO:0007669"/>
    <property type="project" value="TreeGrafter"/>
</dbReference>
<dbReference type="InterPro" id="IPR050554">
    <property type="entry name" value="Met_Synthase/Corrinoid"/>
</dbReference>
<keyword evidence="2" id="KW-0489">Methyltransferase</keyword>
<dbReference type="GO" id="GO:0008705">
    <property type="term" value="F:methionine synthase activity"/>
    <property type="evidence" value="ECO:0007669"/>
    <property type="project" value="TreeGrafter"/>
</dbReference>
<name>A0A3M2VX46_PSEYM</name>
<reference evidence="9 10" key="1">
    <citation type="submission" date="2018-08" db="EMBL/GenBank/DDBJ databases">
        <title>Recombination of ecologically and evolutionarily significant loci maintains genetic cohesion in the Pseudomonas syringae species complex.</title>
        <authorList>
            <person name="Dillon M."/>
            <person name="Thakur S."/>
            <person name="Almeida R.N.D."/>
            <person name="Weir B.S."/>
            <person name="Guttman D.S."/>
        </authorList>
    </citation>
    <scope>NUCLEOTIDE SEQUENCE [LARGE SCALE GENOMIC DNA]</scope>
    <source>
        <strain evidence="9 10">88_10</strain>
    </source>
</reference>
<dbReference type="Pfam" id="PF02574">
    <property type="entry name" value="S-methyl_trans"/>
    <property type="match status" value="1"/>
</dbReference>
<sequence length="91" mass="10063">GGMGTMIQSYRLEEEDYRGKRFADWPSDVKGNNDLLILTRPDVIGAIEKAYLDAGADILETNTFNATQVSQADYGMESIVYELNVEGARLA</sequence>
<keyword evidence="3" id="KW-0808">Transferase</keyword>
<evidence type="ECO:0000256" key="1">
    <source>
        <dbReference type="ARBA" id="ARBA00010398"/>
    </source>
</evidence>
<dbReference type="GO" id="GO:0046872">
    <property type="term" value="F:metal ion binding"/>
    <property type="evidence" value="ECO:0007669"/>
    <property type="project" value="UniProtKB-KW"/>
</dbReference>
<protein>
    <submittedName>
        <fullName evidence="9">B12-dependent methionine synthase</fullName>
    </submittedName>
</protein>
<comment type="similarity">
    <text evidence="1">Belongs to the vitamin-B12 dependent methionine synthase family.</text>
</comment>
<keyword evidence="5" id="KW-0479">Metal-binding</keyword>
<evidence type="ECO:0000256" key="6">
    <source>
        <dbReference type="ARBA" id="ARBA00023285"/>
    </source>
</evidence>
<evidence type="ECO:0000256" key="3">
    <source>
        <dbReference type="ARBA" id="ARBA00022679"/>
    </source>
</evidence>
<feature type="non-terminal residue" evidence="9">
    <location>
        <position position="1"/>
    </location>
</feature>
<evidence type="ECO:0000313" key="9">
    <source>
        <dbReference type="EMBL" id="RML42968.1"/>
    </source>
</evidence>